<dbReference type="GO" id="GO:0055085">
    <property type="term" value="P:transmembrane transport"/>
    <property type="evidence" value="ECO:0007669"/>
    <property type="project" value="InterPro"/>
</dbReference>
<sequence length="360" mass="38928">MKRRDFLLKAGVAGTVGAAAAGVGFPAIAKGAVEWRIQSTWRRNSPLLSTGPDLVADYVNKASGGRMKLKVYTAGEVVGPLEVFDAVADGTLHMGHGYPAFWSGKHPGFQFLAPLPFGMTSQEQNAWFAYGGGQKLIDELYGEFGLKFFPSGNTSVQGIWLNKDINAAADFKGMKIRTGALAGSVLQEFGAVPVQLPLGEVTQALQNGTIDGADYVGPFNDLAFGLPQVARNYYWPGWMEPNGVLDCFVNQSAWDKLDADLKQVLVGANALANQMVLSEFVAKNAQALQQIKKDYPKVNVTTFNAATLKDLKKVSNDVVAGVAKEHALAGRIYQSMTDFMAVVRPYSEITEMEYMNARAN</sequence>
<dbReference type="SUPFAM" id="SSF53850">
    <property type="entry name" value="Periplasmic binding protein-like II"/>
    <property type="match status" value="1"/>
</dbReference>
<reference evidence="4" key="1">
    <citation type="submission" date="2021-10" db="EMBL/GenBank/DDBJ databases">
        <title>The diversity and Nitrogen Metabolism of Culturable Nitrate-Utilizing Bacteria Within the Oxygen Minimum Zone of the Changjiang (Yangtze River)Estuary.</title>
        <authorList>
            <person name="Zhang D."/>
            <person name="Zheng J."/>
            <person name="Liu S."/>
            <person name="He W."/>
        </authorList>
    </citation>
    <scope>NUCLEOTIDE SEQUENCE</scope>
    <source>
        <strain evidence="4">FXH-223</strain>
    </source>
</reference>
<dbReference type="NCBIfam" id="NF037995">
    <property type="entry name" value="TRAP_S1"/>
    <property type="match status" value="1"/>
</dbReference>
<dbReference type="PIRSF" id="PIRSF039026">
    <property type="entry name" value="SiaP"/>
    <property type="match status" value="1"/>
</dbReference>
<comment type="caution">
    <text evidence="4">The sequence shown here is derived from an EMBL/GenBank/DDBJ whole genome shotgun (WGS) entry which is preliminary data.</text>
</comment>
<feature type="binding site" evidence="3">
    <location>
        <position position="214"/>
    </location>
    <ligand>
        <name>substrate</name>
    </ligand>
</feature>
<evidence type="ECO:0000256" key="3">
    <source>
        <dbReference type="PIRSR" id="PIRSR039026-2"/>
    </source>
</evidence>
<dbReference type="GO" id="GO:0046872">
    <property type="term" value="F:metal ion binding"/>
    <property type="evidence" value="ECO:0007669"/>
    <property type="project" value="UniProtKB-KW"/>
</dbReference>
<dbReference type="PANTHER" id="PTHR33376:SF5">
    <property type="entry name" value="EXTRACYTOPLASMIC SOLUTE RECEPTOR PROTEIN"/>
    <property type="match status" value="1"/>
</dbReference>
<dbReference type="RefSeq" id="WP_228233270.1">
    <property type="nucleotide sequence ID" value="NZ_JAJGNA010000004.1"/>
</dbReference>
<dbReference type="InterPro" id="IPR038404">
    <property type="entry name" value="TRAP_DctP_sf"/>
</dbReference>
<keyword evidence="5" id="KW-1185">Reference proteome</keyword>
<dbReference type="GO" id="GO:0031317">
    <property type="term" value="C:tripartite ATP-independent periplasmic transporter complex"/>
    <property type="evidence" value="ECO:0007669"/>
    <property type="project" value="InterPro"/>
</dbReference>
<dbReference type="AlphaFoldDB" id="A0A9Q3ULY0"/>
<gene>
    <name evidence="4" type="ORF">LL252_04875</name>
</gene>
<accession>A0A9Q3ULY0</accession>
<feature type="binding site" evidence="3">
    <location>
        <position position="240"/>
    </location>
    <ligand>
        <name>substrate</name>
    </ligand>
</feature>
<feature type="binding site" evidence="2">
    <location>
        <position position="157"/>
    </location>
    <ligand>
        <name>substrate</name>
    </ligand>
</feature>
<dbReference type="InterPro" id="IPR006311">
    <property type="entry name" value="TAT_signal"/>
</dbReference>
<evidence type="ECO:0000256" key="2">
    <source>
        <dbReference type="PIRSR" id="PIRSR039026-1"/>
    </source>
</evidence>
<feature type="binding site" evidence="2">
    <location>
        <position position="177"/>
    </location>
    <ligand>
        <name>substrate</name>
    </ligand>
</feature>
<organism evidence="4 5">
    <name type="scientific">Alloalcanivorax marinus</name>
    <dbReference type="NCBI Taxonomy" id="1177169"/>
    <lineage>
        <taxon>Bacteria</taxon>
        <taxon>Pseudomonadati</taxon>
        <taxon>Pseudomonadota</taxon>
        <taxon>Gammaproteobacteria</taxon>
        <taxon>Oceanospirillales</taxon>
        <taxon>Alcanivoracaceae</taxon>
        <taxon>Alloalcanivorax</taxon>
    </lineage>
</organism>
<dbReference type="InterPro" id="IPR018389">
    <property type="entry name" value="DctP_fam"/>
</dbReference>
<evidence type="ECO:0000313" key="4">
    <source>
        <dbReference type="EMBL" id="MCC4307899.1"/>
    </source>
</evidence>
<evidence type="ECO:0000313" key="5">
    <source>
        <dbReference type="Proteomes" id="UP001108027"/>
    </source>
</evidence>
<dbReference type="PROSITE" id="PS51318">
    <property type="entry name" value="TAT"/>
    <property type="match status" value="1"/>
</dbReference>
<proteinExistence type="predicted"/>
<dbReference type="Gene3D" id="3.40.190.170">
    <property type="entry name" value="Bacterial extracellular solute-binding protein, family 7"/>
    <property type="match status" value="1"/>
</dbReference>
<dbReference type="EMBL" id="JAJGNA010000004">
    <property type="protein sequence ID" value="MCC4307899.1"/>
    <property type="molecule type" value="Genomic_DNA"/>
</dbReference>
<dbReference type="Pfam" id="PF03480">
    <property type="entry name" value="DctP"/>
    <property type="match status" value="1"/>
</dbReference>
<keyword evidence="1" id="KW-0732">Signal</keyword>
<dbReference type="PANTHER" id="PTHR33376">
    <property type="match status" value="1"/>
</dbReference>
<dbReference type="Proteomes" id="UP001108027">
    <property type="component" value="Unassembled WGS sequence"/>
</dbReference>
<dbReference type="Gene3D" id="3.40.190.10">
    <property type="entry name" value="Periplasmic binding protein-like II"/>
    <property type="match status" value="1"/>
</dbReference>
<evidence type="ECO:0000256" key="1">
    <source>
        <dbReference type="ARBA" id="ARBA00022729"/>
    </source>
</evidence>
<dbReference type="CDD" id="cd13604">
    <property type="entry name" value="PBP2_TRAP_ketoacid_lactate_like"/>
    <property type="match status" value="1"/>
</dbReference>
<dbReference type="InterPro" id="IPR026289">
    <property type="entry name" value="SBP_TakP-like"/>
</dbReference>
<feature type="binding site" evidence="3">
    <location>
        <position position="215"/>
    </location>
    <ligand>
        <name>Na(+)</name>
        <dbReference type="ChEBI" id="CHEBI:29101"/>
    </ligand>
</feature>
<name>A0A9Q3ULY0_9GAMM</name>
<protein>
    <submittedName>
        <fullName evidence="4">TRAP transporter substrate-binding protein</fullName>
    </submittedName>
</protein>
<keyword evidence="3" id="KW-0479">Metal-binding</keyword>